<evidence type="ECO:0000313" key="1">
    <source>
        <dbReference type="EMBL" id="OAY47330.1"/>
    </source>
</evidence>
<organism evidence="1 2">
    <name type="scientific">Manihot esculenta</name>
    <name type="common">Cassava</name>
    <name type="synonym">Jatropha manihot</name>
    <dbReference type="NCBI Taxonomy" id="3983"/>
    <lineage>
        <taxon>Eukaryota</taxon>
        <taxon>Viridiplantae</taxon>
        <taxon>Streptophyta</taxon>
        <taxon>Embryophyta</taxon>
        <taxon>Tracheophyta</taxon>
        <taxon>Spermatophyta</taxon>
        <taxon>Magnoliopsida</taxon>
        <taxon>eudicotyledons</taxon>
        <taxon>Gunneridae</taxon>
        <taxon>Pentapetalae</taxon>
        <taxon>rosids</taxon>
        <taxon>fabids</taxon>
        <taxon>Malpighiales</taxon>
        <taxon>Euphorbiaceae</taxon>
        <taxon>Crotonoideae</taxon>
        <taxon>Manihoteae</taxon>
        <taxon>Manihot</taxon>
    </lineage>
</organism>
<proteinExistence type="predicted"/>
<accession>A0A2C9VNL6</accession>
<sequence>MDFQFHYSNTTQANGHLSGRDPCLEFEDIDDQDAFYEELRLQVLLLIADDDDDFAETRQSDKLFGRFPAKLQPGCYFDWCEWDRRDADSVPTWLENLWKKGKGTGVFIPQTVKSTRCGHGRNRMSKGKKRVYKQVEL</sequence>
<dbReference type="AlphaFoldDB" id="A0A2C9VNL6"/>
<dbReference type="Gramene" id="Manes.06G070800.1.v8.1">
    <property type="protein sequence ID" value="Manes.06G070800.1.v8.1.CDS"/>
    <property type="gene ID" value="Manes.06G070800.v8.1"/>
</dbReference>
<dbReference type="PANTHER" id="PTHR34956:SF1">
    <property type="entry name" value="DUF4005 DOMAIN-CONTAINING PROTEIN"/>
    <property type="match status" value="1"/>
</dbReference>
<comment type="caution">
    <text evidence="1">The sequence shown here is derived from an EMBL/GenBank/DDBJ whole genome shotgun (WGS) entry which is preliminary data.</text>
</comment>
<gene>
    <name evidence="1" type="ORF">MANES_06G070800v8</name>
</gene>
<reference evidence="2" key="1">
    <citation type="journal article" date="2016" name="Nat. Biotechnol.">
        <title>Sequencing wild and cultivated cassava and related species reveals extensive interspecific hybridization and genetic diversity.</title>
        <authorList>
            <person name="Bredeson J.V."/>
            <person name="Lyons J.B."/>
            <person name="Prochnik S.E."/>
            <person name="Wu G.A."/>
            <person name="Ha C.M."/>
            <person name="Edsinger-Gonzales E."/>
            <person name="Grimwood J."/>
            <person name="Schmutz J."/>
            <person name="Rabbi I.Y."/>
            <person name="Egesi C."/>
            <person name="Nauluvula P."/>
            <person name="Lebot V."/>
            <person name="Ndunguru J."/>
            <person name="Mkamilo G."/>
            <person name="Bart R.S."/>
            <person name="Setter T.L."/>
            <person name="Gleadow R.M."/>
            <person name="Kulakow P."/>
            <person name="Ferguson M.E."/>
            <person name="Rounsley S."/>
            <person name="Rokhsar D.S."/>
        </authorList>
    </citation>
    <scope>NUCLEOTIDE SEQUENCE [LARGE SCALE GENOMIC DNA]</scope>
    <source>
        <strain evidence="2">cv. AM560-2</strain>
    </source>
</reference>
<name>A0A2C9VNL6_MANES</name>
<evidence type="ECO:0000313" key="2">
    <source>
        <dbReference type="Proteomes" id="UP000091857"/>
    </source>
</evidence>
<dbReference type="PANTHER" id="PTHR34956">
    <property type="entry name" value="OS05G0397300 PROTEIN"/>
    <property type="match status" value="1"/>
</dbReference>
<dbReference type="Proteomes" id="UP000091857">
    <property type="component" value="Chromosome 6"/>
</dbReference>
<protein>
    <submittedName>
        <fullName evidence="1">Uncharacterized protein</fullName>
    </submittedName>
</protein>
<dbReference type="EMBL" id="CM004392">
    <property type="protein sequence ID" value="OAY47330.1"/>
    <property type="molecule type" value="Genomic_DNA"/>
</dbReference>
<keyword evidence="2" id="KW-1185">Reference proteome</keyword>